<evidence type="ECO:0000313" key="1">
    <source>
        <dbReference type="EMBL" id="ELR68988.1"/>
    </source>
</evidence>
<sequence length="46" mass="5137">MIPVKPTCSREKFRSIAQNEDYFGNSSFPKGARNLSLETGASPFTR</sequence>
<gene>
    <name evidence="1" type="ORF">C900_05546</name>
</gene>
<dbReference type="EMBL" id="AMZN01000086">
    <property type="protein sequence ID" value="ELR68988.1"/>
    <property type="molecule type" value="Genomic_DNA"/>
</dbReference>
<dbReference type="Proteomes" id="UP000011135">
    <property type="component" value="Unassembled WGS sequence"/>
</dbReference>
<organism evidence="1 2">
    <name type="scientific">Fulvivirga imtechensis AK7</name>
    <dbReference type="NCBI Taxonomy" id="1237149"/>
    <lineage>
        <taxon>Bacteria</taxon>
        <taxon>Pseudomonadati</taxon>
        <taxon>Bacteroidota</taxon>
        <taxon>Cytophagia</taxon>
        <taxon>Cytophagales</taxon>
        <taxon>Fulvivirgaceae</taxon>
        <taxon>Fulvivirga</taxon>
    </lineage>
</organism>
<keyword evidence="2" id="KW-1185">Reference proteome</keyword>
<evidence type="ECO:0000313" key="2">
    <source>
        <dbReference type="Proteomes" id="UP000011135"/>
    </source>
</evidence>
<name>L8JL76_9BACT</name>
<comment type="caution">
    <text evidence="1">The sequence shown here is derived from an EMBL/GenBank/DDBJ whole genome shotgun (WGS) entry which is preliminary data.</text>
</comment>
<accession>L8JL76</accession>
<protein>
    <submittedName>
        <fullName evidence="1">Uncharacterized protein</fullName>
    </submittedName>
</protein>
<reference evidence="1 2" key="1">
    <citation type="submission" date="2012-12" db="EMBL/GenBank/DDBJ databases">
        <title>Genome assembly of Fulvivirga imtechensis AK7.</title>
        <authorList>
            <person name="Nupur N."/>
            <person name="Khatri I."/>
            <person name="Kumar R."/>
            <person name="Subramanian S."/>
            <person name="Pinnaka A."/>
        </authorList>
    </citation>
    <scope>NUCLEOTIDE SEQUENCE [LARGE SCALE GENOMIC DNA]</scope>
    <source>
        <strain evidence="1 2">AK7</strain>
    </source>
</reference>
<proteinExistence type="predicted"/>
<dbReference type="AlphaFoldDB" id="L8JL76"/>